<sequence length="304" mass="33006">MPFCQFVVGPPGSGKSTYCHGLQQFFALSGRPCAVVNLDPGNEAAPYEATVDVADLVSLPVVMDELVLGPNGGLLYCLEVLEANLEWLREKLAPLGEHTYVLFDLPGQAELSSCHGALRRVVEYVSRELGYRAAVAHLVDCHVCADPHKYLSAVVLSLQAMLHLEMPHVNVLTKMDLFHTHVRDGDDPSATLREYTSPDAMEHVRAAMHGRADAFSQKHARLTEALCELVEDFSLVSFATLDVENAASVKRLVRAIDKANGYAMASVELERFEQIHALAGRAEPGGAGQEAEDLFLRGGGATAR</sequence>
<dbReference type="Pfam" id="PF03029">
    <property type="entry name" value="ATP_bind_1"/>
    <property type="match status" value="1"/>
</dbReference>
<dbReference type="PANTHER" id="PTHR21231">
    <property type="entry name" value="XPA-BINDING PROTEIN 1-RELATED"/>
    <property type="match status" value="1"/>
</dbReference>
<dbReference type="GO" id="GO:0005525">
    <property type="term" value="F:GTP binding"/>
    <property type="evidence" value="ECO:0007669"/>
    <property type="project" value="UniProtKB-KW"/>
</dbReference>
<dbReference type="SUPFAM" id="SSF52540">
    <property type="entry name" value="P-loop containing nucleoside triphosphate hydrolases"/>
    <property type="match status" value="1"/>
</dbReference>
<evidence type="ECO:0000256" key="2">
    <source>
        <dbReference type="ARBA" id="ARBA00022741"/>
    </source>
</evidence>
<dbReference type="FunFam" id="3.40.50.300:FF:000338">
    <property type="entry name" value="GPN-loop GTPase 2"/>
    <property type="match status" value="1"/>
</dbReference>
<dbReference type="AlphaFoldDB" id="A0A7S3BWZ8"/>
<evidence type="ECO:0000256" key="4">
    <source>
        <dbReference type="ARBA" id="ARBA00023134"/>
    </source>
</evidence>
<evidence type="ECO:0000256" key="5">
    <source>
        <dbReference type="RuleBase" id="RU365059"/>
    </source>
</evidence>
<keyword evidence="2 5" id="KW-0547">Nucleotide-binding</keyword>
<dbReference type="GO" id="GO:0005737">
    <property type="term" value="C:cytoplasm"/>
    <property type="evidence" value="ECO:0007669"/>
    <property type="project" value="TreeGrafter"/>
</dbReference>
<dbReference type="InterPro" id="IPR030231">
    <property type="entry name" value="Gpn2"/>
</dbReference>
<organism evidence="6">
    <name type="scientific">Prasinoderma singulare</name>
    <dbReference type="NCBI Taxonomy" id="676789"/>
    <lineage>
        <taxon>Eukaryota</taxon>
        <taxon>Viridiplantae</taxon>
        <taxon>Prasinodermophyta</taxon>
        <taxon>Prasinodermophyceae</taxon>
        <taxon>Prasinodermales</taxon>
        <taxon>Prasinodermaceae</taxon>
        <taxon>Prasinoderma</taxon>
    </lineage>
</organism>
<dbReference type="PANTHER" id="PTHR21231:SF3">
    <property type="entry name" value="GPN-LOOP GTPASE 2"/>
    <property type="match status" value="1"/>
</dbReference>
<gene>
    <name evidence="6" type="ORF">PSIN1315_LOCUS11495</name>
</gene>
<comment type="function">
    <text evidence="5">Small GTPase required for proper localization of RNA polymerase II and III (RNAPII and RNAPIII). May act at an RNAP assembly step prior to nuclear import.</text>
</comment>
<protein>
    <recommendedName>
        <fullName evidence="5">GPN-loop GTPase 2</fullName>
    </recommendedName>
</protein>
<evidence type="ECO:0000313" key="6">
    <source>
        <dbReference type="EMBL" id="CAE0147766.1"/>
    </source>
</evidence>
<keyword evidence="4 5" id="KW-0342">GTP-binding</keyword>
<evidence type="ECO:0000256" key="3">
    <source>
        <dbReference type="ARBA" id="ARBA00022801"/>
    </source>
</evidence>
<proteinExistence type="inferred from homology"/>
<evidence type="ECO:0000256" key="1">
    <source>
        <dbReference type="ARBA" id="ARBA00005290"/>
    </source>
</evidence>
<dbReference type="Gene3D" id="3.40.50.300">
    <property type="entry name" value="P-loop containing nucleotide triphosphate hydrolases"/>
    <property type="match status" value="1"/>
</dbReference>
<comment type="subunit">
    <text evidence="5">Binds to RNA polymerase II (RNAPII).</text>
</comment>
<dbReference type="CDD" id="cd17871">
    <property type="entry name" value="GPN2"/>
    <property type="match status" value="1"/>
</dbReference>
<dbReference type="InterPro" id="IPR027417">
    <property type="entry name" value="P-loop_NTPase"/>
</dbReference>
<comment type="similarity">
    <text evidence="1 5">Belongs to the GPN-loop GTPase family.</text>
</comment>
<dbReference type="GO" id="GO:0003924">
    <property type="term" value="F:GTPase activity"/>
    <property type="evidence" value="ECO:0007669"/>
    <property type="project" value="TreeGrafter"/>
</dbReference>
<reference evidence="6" key="1">
    <citation type="submission" date="2021-01" db="EMBL/GenBank/DDBJ databases">
        <authorList>
            <person name="Corre E."/>
            <person name="Pelletier E."/>
            <person name="Niang G."/>
            <person name="Scheremetjew M."/>
            <person name="Finn R."/>
            <person name="Kale V."/>
            <person name="Holt S."/>
            <person name="Cochrane G."/>
            <person name="Meng A."/>
            <person name="Brown T."/>
            <person name="Cohen L."/>
        </authorList>
    </citation>
    <scope>NUCLEOTIDE SEQUENCE</scope>
    <source>
        <strain evidence="6">RCC927</strain>
    </source>
</reference>
<name>A0A7S3BWZ8_9VIRI</name>
<accession>A0A7S3BWZ8</accession>
<dbReference type="InterPro" id="IPR004130">
    <property type="entry name" value="Gpn"/>
</dbReference>
<dbReference type="EMBL" id="HBHY01017813">
    <property type="protein sequence ID" value="CAE0147766.1"/>
    <property type="molecule type" value="Transcribed_RNA"/>
</dbReference>
<keyword evidence="3 5" id="KW-0378">Hydrolase</keyword>